<sequence length="207" mass="22618">MYPGEYCRQPVHLHTLYGPFLVMIAKDVIRKLTQIVDNRKQSAGKLWVGTVKAERRQAQGKTVKYRCQQLAQMVKFSGGVMVAVGQGRDSAGLCKGQGAVDFHGKTEWILIGAGQRARGKTFVPEIGFAEPVKDAVVVQDACRSGAPDIQKLDQFVVIFTGLGNITVAIELFSEFRERNNHHDGVLLSGVTGHHRSSHAHGDGPEQG</sequence>
<feature type="region of interest" description="Disordered" evidence="1">
    <location>
        <begin position="188"/>
        <end position="207"/>
    </location>
</feature>
<reference evidence="2 3" key="1">
    <citation type="submission" date="2017-09" db="EMBL/GenBank/DDBJ databases">
        <title>Complete genome of Salmonella enterica subsp. diarizonae isolated from stool of a patient with bacterial enteropathy.</title>
        <authorList>
            <person name="Zhou J."/>
            <person name="Chen Q."/>
            <person name="Guo L."/>
            <person name="Fan J."/>
        </authorList>
    </citation>
    <scope>NUCLEOTIDE SEQUENCE [LARGE SCALE GENOMIC DNA]</scope>
    <source>
        <strain evidence="2 3">HZS154</strain>
    </source>
</reference>
<evidence type="ECO:0000313" key="2">
    <source>
        <dbReference type="EMBL" id="ATW54142.1"/>
    </source>
</evidence>
<dbReference type="EMBL" id="CP023345">
    <property type="protein sequence ID" value="ATW54142.1"/>
    <property type="molecule type" value="Genomic_DNA"/>
</dbReference>
<gene>
    <name evidence="2" type="ORF">CNQ75_06115</name>
</gene>
<dbReference type="Proteomes" id="UP000230639">
    <property type="component" value="Chromosome"/>
</dbReference>
<evidence type="ECO:0000256" key="1">
    <source>
        <dbReference type="SAM" id="MobiDB-lite"/>
    </source>
</evidence>
<protein>
    <submittedName>
        <fullName evidence="2">Uncharacterized protein</fullName>
    </submittedName>
</protein>
<organism evidence="2 3">
    <name type="scientific">Salmonella diarizonae</name>
    <dbReference type="NCBI Taxonomy" id="59204"/>
    <lineage>
        <taxon>Bacteria</taxon>
        <taxon>Pseudomonadati</taxon>
        <taxon>Pseudomonadota</taxon>
        <taxon>Gammaproteobacteria</taxon>
        <taxon>Enterobacterales</taxon>
        <taxon>Enterobacteriaceae</taxon>
        <taxon>Salmonella</taxon>
    </lineage>
</organism>
<proteinExistence type="predicted"/>
<name>A0A2I5HF19_SALDZ</name>
<evidence type="ECO:0000313" key="3">
    <source>
        <dbReference type="Proteomes" id="UP000230639"/>
    </source>
</evidence>
<accession>A0A2I5HF19</accession>
<dbReference type="AlphaFoldDB" id="A0A2I5HF19"/>